<reference evidence="2" key="1">
    <citation type="submission" date="2015-09" db="EMBL/GenBank/DDBJ databases">
        <authorList>
            <consortium name="Pathogen Informatics"/>
        </authorList>
    </citation>
    <scope>NUCLEOTIDE SEQUENCE [LARGE SCALE GENOMIC DNA]</scope>
    <source>
        <strain evidence="2">Lake Konstanz</strain>
    </source>
</reference>
<dbReference type="Proteomes" id="UP000051952">
    <property type="component" value="Unassembled WGS sequence"/>
</dbReference>
<dbReference type="VEuPathDB" id="TriTrypDB:BSAL_02135"/>
<keyword evidence="2" id="KW-1185">Reference proteome</keyword>
<name>A0A0S4JQ97_BODSA</name>
<accession>A0A0S4JQ97</accession>
<protein>
    <recommendedName>
        <fullName evidence="3">COMM domain-containing protein</fullName>
    </recommendedName>
</protein>
<gene>
    <name evidence="1" type="ORF">BSAL_02135</name>
</gene>
<evidence type="ECO:0000313" key="2">
    <source>
        <dbReference type="Proteomes" id="UP000051952"/>
    </source>
</evidence>
<organism evidence="1 2">
    <name type="scientific">Bodo saltans</name>
    <name type="common">Flagellated protozoan</name>
    <dbReference type="NCBI Taxonomy" id="75058"/>
    <lineage>
        <taxon>Eukaryota</taxon>
        <taxon>Discoba</taxon>
        <taxon>Euglenozoa</taxon>
        <taxon>Kinetoplastea</taxon>
        <taxon>Metakinetoplastina</taxon>
        <taxon>Eubodonida</taxon>
        <taxon>Bodonidae</taxon>
        <taxon>Bodo</taxon>
    </lineage>
</organism>
<dbReference type="EMBL" id="CYKH01001855">
    <property type="protein sequence ID" value="CUG90674.1"/>
    <property type="molecule type" value="Genomic_DNA"/>
</dbReference>
<evidence type="ECO:0000313" key="1">
    <source>
        <dbReference type="EMBL" id="CUG90674.1"/>
    </source>
</evidence>
<proteinExistence type="predicted"/>
<dbReference type="AlphaFoldDB" id="A0A0S4JQ97"/>
<sequence length="217" mass="23403">MTVLPQTETFRQALEHLHGYTEASPADVVAIVLEASSTTATSMSVVHQTVAFIVSQLCFVAPQDAESIERLLSAEVATSFGATQTLSKEWRDALTSAWLAGGKSLVQAARERTVERYCYGGQQTTNPRFLSVEAAVVTSSGSVLENISAATNEPSDVSVDYTYEVNRHVPVATVQFPPTSAHLHRTPVVLESEGMYKLFLELDNIQKAVDVVKGAAS</sequence>
<evidence type="ECO:0008006" key="3">
    <source>
        <dbReference type="Google" id="ProtNLM"/>
    </source>
</evidence>